<gene>
    <name evidence="1" type="ORF">QLQ16_15350</name>
</gene>
<dbReference type="EMBL" id="JASGBH010000016">
    <property type="protein sequence ID" value="MDI9235213.1"/>
    <property type="molecule type" value="Genomic_DNA"/>
</dbReference>
<reference evidence="1" key="1">
    <citation type="submission" date="2023-05" db="EMBL/GenBank/DDBJ databases">
        <title>Limnohabitans sp. strain HM2-2 Genome sequencing and assembly.</title>
        <authorList>
            <person name="Jung Y."/>
        </authorList>
    </citation>
    <scope>NUCLEOTIDE SEQUENCE</scope>
    <source>
        <strain evidence="1">HM2-2</strain>
    </source>
</reference>
<sequence>MQRGVGLLGAHGAVGKDELVAAQGGGTVGDGDFFGQAAGAVGVAEDDGAGDGADVFGVLVPVVIKEDHIGATEEVARIQVHACSGPDGVDAAAAVGDQLLLGQGVFGARGAQIEQVGKGASDVIAKDGGHSNISRSQKLHSAAHE</sequence>
<protein>
    <submittedName>
        <fullName evidence="1">Uncharacterized protein</fullName>
    </submittedName>
</protein>
<evidence type="ECO:0000313" key="2">
    <source>
        <dbReference type="Proteomes" id="UP001431902"/>
    </source>
</evidence>
<name>A0ABT6XAP9_9BURK</name>
<organism evidence="1 2">
    <name type="scientific">Limnohabitans lacus</name>
    <dbReference type="NCBI Taxonomy" id="3045173"/>
    <lineage>
        <taxon>Bacteria</taxon>
        <taxon>Pseudomonadati</taxon>
        <taxon>Pseudomonadota</taxon>
        <taxon>Betaproteobacteria</taxon>
        <taxon>Burkholderiales</taxon>
        <taxon>Comamonadaceae</taxon>
        <taxon>Limnohabitans</taxon>
    </lineage>
</organism>
<proteinExistence type="predicted"/>
<dbReference type="Proteomes" id="UP001431902">
    <property type="component" value="Unassembled WGS sequence"/>
</dbReference>
<comment type="caution">
    <text evidence="1">The sequence shown here is derived from an EMBL/GenBank/DDBJ whole genome shotgun (WGS) entry which is preliminary data.</text>
</comment>
<keyword evidence="2" id="KW-1185">Reference proteome</keyword>
<evidence type="ECO:0000313" key="1">
    <source>
        <dbReference type="EMBL" id="MDI9235213.1"/>
    </source>
</evidence>
<dbReference type="RefSeq" id="WP_283225544.1">
    <property type="nucleotide sequence ID" value="NZ_JASGBH010000016.1"/>
</dbReference>
<accession>A0ABT6XAP9</accession>